<evidence type="ECO:0000313" key="5">
    <source>
        <dbReference type="EMBL" id="KAK1372690.1"/>
    </source>
</evidence>
<feature type="compositionally biased region" description="Basic and acidic residues" evidence="3">
    <location>
        <begin position="143"/>
        <end position="161"/>
    </location>
</feature>
<feature type="domain" description="6-phosphofructo-2-kinase" evidence="4">
    <location>
        <begin position="75"/>
        <end position="151"/>
    </location>
</feature>
<keyword evidence="6" id="KW-1185">Reference proteome</keyword>
<keyword evidence="2" id="KW-0067">ATP-binding</keyword>
<dbReference type="AlphaFoldDB" id="A0AAD8MEE1"/>
<evidence type="ECO:0000256" key="3">
    <source>
        <dbReference type="SAM" id="MobiDB-lite"/>
    </source>
</evidence>
<dbReference type="GO" id="GO:0003873">
    <property type="term" value="F:6-phosphofructo-2-kinase activity"/>
    <property type="evidence" value="ECO:0007669"/>
    <property type="project" value="InterPro"/>
</dbReference>
<dbReference type="InterPro" id="IPR013079">
    <property type="entry name" value="6Phosfructo_kin"/>
</dbReference>
<sequence length="167" mass="18207">MLIFLSCVQRCRTASEDYENVVRLQVAITAATQNDVVGKVMSKLNKASFLSMLFSQNPMPAAAGAVAAAAVADQMLGPKEDGHLAIVLVGLPARGKTFTAAKLTRYLPWLGHDTKHFNVGKYRRLKHGANQSADFFRADNPEGMEARNECHSPDQHQEKGQAKQVAV</sequence>
<evidence type="ECO:0000259" key="4">
    <source>
        <dbReference type="Pfam" id="PF01591"/>
    </source>
</evidence>
<dbReference type="InterPro" id="IPR027417">
    <property type="entry name" value="P-loop_NTPase"/>
</dbReference>
<dbReference type="SUPFAM" id="SSF52540">
    <property type="entry name" value="P-loop containing nucleoside triphosphate hydrolases"/>
    <property type="match status" value="1"/>
</dbReference>
<dbReference type="Gene3D" id="3.40.50.300">
    <property type="entry name" value="P-loop containing nucleotide triphosphate hydrolases"/>
    <property type="match status" value="1"/>
</dbReference>
<dbReference type="Proteomes" id="UP001237642">
    <property type="component" value="Unassembled WGS sequence"/>
</dbReference>
<proteinExistence type="predicted"/>
<dbReference type="PANTHER" id="PTHR10606">
    <property type="entry name" value="6-PHOSPHOFRUCTO-2-KINASE/FRUCTOSE-2,6-BISPHOSPHATASE"/>
    <property type="match status" value="1"/>
</dbReference>
<organism evidence="5 6">
    <name type="scientific">Heracleum sosnowskyi</name>
    <dbReference type="NCBI Taxonomy" id="360622"/>
    <lineage>
        <taxon>Eukaryota</taxon>
        <taxon>Viridiplantae</taxon>
        <taxon>Streptophyta</taxon>
        <taxon>Embryophyta</taxon>
        <taxon>Tracheophyta</taxon>
        <taxon>Spermatophyta</taxon>
        <taxon>Magnoliopsida</taxon>
        <taxon>eudicotyledons</taxon>
        <taxon>Gunneridae</taxon>
        <taxon>Pentapetalae</taxon>
        <taxon>asterids</taxon>
        <taxon>campanulids</taxon>
        <taxon>Apiales</taxon>
        <taxon>Apiaceae</taxon>
        <taxon>Apioideae</taxon>
        <taxon>apioid superclade</taxon>
        <taxon>Tordylieae</taxon>
        <taxon>Tordyliinae</taxon>
        <taxon>Heracleum</taxon>
    </lineage>
</organism>
<dbReference type="GO" id="GO:0005524">
    <property type="term" value="F:ATP binding"/>
    <property type="evidence" value="ECO:0007669"/>
    <property type="project" value="UniProtKB-KW"/>
</dbReference>
<comment type="caution">
    <text evidence="5">The sequence shown here is derived from an EMBL/GenBank/DDBJ whole genome shotgun (WGS) entry which is preliminary data.</text>
</comment>
<evidence type="ECO:0000256" key="2">
    <source>
        <dbReference type="ARBA" id="ARBA00022840"/>
    </source>
</evidence>
<dbReference type="Pfam" id="PF01591">
    <property type="entry name" value="6PF2K"/>
    <property type="match status" value="1"/>
</dbReference>
<evidence type="ECO:0000313" key="6">
    <source>
        <dbReference type="Proteomes" id="UP001237642"/>
    </source>
</evidence>
<name>A0AAD8MEE1_9APIA</name>
<feature type="region of interest" description="Disordered" evidence="3">
    <location>
        <begin position="143"/>
        <end position="167"/>
    </location>
</feature>
<keyword evidence="1" id="KW-0547">Nucleotide-binding</keyword>
<dbReference type="EMBL" id="JAUIZM010000007">
    <property type="protein sequence ID" value="KAK1372690.1"/>
    <property type="molecule type" value="Genomic_DNA"/>
</dbReference>
<dbReference type="GO" id="GO:0006000">
    <property type="term" value="P:fructose metabolic process"/>
    <property type="evidence" value="ECO:0007669"/>
    <property type="project" value="InterPro"/>
</dbReference>
<dbReference type="GO" id="GO:0005829">
    <property type="term" value="C:cytosol"/>
    <property type="evidence" value="ECO:0007669"/>
    <property type="project" value="TreeGrafter"/>
</dbReference>
<dbReference type="GO" id="GO:0004331">
    <property type="term" value="F:fructose-2,6-bisphosphate 2-phosphatase activity"/>
    <property type="evidence" value="ECO:0007669"/>
    <property type="project" value="TreeGrafter"/>
</dbReference>
<dbReference type="GO" id="GO:0006003">
    <property type="term" value="P:fructose 2,6-bisphosphate metabolic process"/>
    <property type="evidence" value="ECO:0007669"/>
    <property type="project" value="InterPro"/>
</dbReference>
<gene>
    <name evidence="5" type="ORF">POM88_028883</name>
</gene>
<protein>
    <recommendedName>
        <fullName evidence="4">6-phosphofructo-2-kinase domain-containing protein</fullName>
    </recommendedName>
</protein>
<evidence type="ECO:0000256" key="1">
    <source>
        <dbReference type="ARBA" id="ARBA00022741"/>
    </source>
</evidence>
<accession>A0AAD8MEE1</accession>
<reference evidence="5" key="1">
    <citation type="submission" date="2023-02" db="EMBL/GenBank/DDBJ databases">
        <title>Genome of toxic invasive species Heracleum sosnowskyi carries increased number of genes despite the absence of recent whole-genome duplications.</title>
        <authorList>
            <person name="Schelkunov M."/>
            <person name="Shtratnikova V."/>
            <person name="Makarenko M."/>
            <person name="Klepikova A."/>
            <person name="Omelchenko D."/>
            <person name="Novikova G."/>
            <person name="Obukhova E."/>
            <person name="Bogdanov V."/>
            <person name="Penin A."/>
            <person name="Logacheva M."/>
        </authorList>
    </citation>
    <scope>NUCLEOTIDE SEQUENCE</scope>
    <source>
        <strain evidence="5">Hsosn_3</strain>
        <tissue evidence="5">Leaf</tissue>
    </source>
</reference>
<reference evidence="5" key="2">
    <citation type="submission" date="2023-05" db="EMBL/GenBank/DDBJ databases">
        <authorList>
            <person name="Schelkunov M.I."/>
        </authorList>
    </citation>
    <scope>NUCLEOTIDE SEQUENCE</scope>
    <source>
        <strain evidence="5">Hsosn_3</strain>
        <tissue evidence="5">Leaf</tissue>
    </source>
</reference>
<dbReference type="InterPro" id="IPR003094">
    <property type="entry name" value="6Pfruct_kin"/>
</dbReference>
<dbReference type="PANTHER" id="PTHR10606:SF44">
    <property type="entry name" value="6-PHOSPHOFRUCTO 2-KINASE_FRUCTOSE 2,6-BISPHOSPHATASE LONG FORM"/>
    <property type="match status" value="1"/>
</dbReference>